<dbReference type="Proteomes" id="UP001211731">
    <property type="component" value="Unassembled WGS sequence"/>
</dbReference>
<evidence type="ECO:0000313" key="15">
    <source>
        <dbReference type="EMBL" id="RHD06803.1"/>
    </source>
</evidence>
<dbReference type="Proteomes" id="UP001296581">
    <property type="component" value="Unassembled WGS sequence"/>
</dbReference>
<evidence type="ECO:0000259" key="3">
    <source>
        <dbReference type="Pfam" id="PF02894"/>
    </source>
</evidence>
<evidence type="ECO:0000313" key="18">
    <source>
        <dbReference type="EMBL" id="RHJ09255.1"/>
    </source>
</evidence>
<dbReference type="PANTHER" id="PTHR43377">
    <property type="entry name" value="BILIVERDIN REDUCTASE A"/>
    <property type="match status" value="1"/>
</dbReference>
<dbReference type="PANTHER" id="PTHR43377:SF2">
    <property type="entry name" value="BINDING ROSSMANN FOLD OXIDOREDUCTASE, PUTATIVE (AFU_ORTHOLOGUE AFUA_4G00560)-RELATED"/>
    <property type="match status" value="1"/>
</dbReference>
<dbReference type="InterPro" id="IPR051450">
    <property type="entry name" value="Gfo/Idh/MocA_Oxidoreductases"/>
</dbReference>
<dbReference type="SUPFAM" id="SSF51735">
    <property type="entry name" value="NAD(P)-binding Rossmann-fold domains"/>
    <property type="match status" value="1"/>
</dbReference>
<dbReference type="Proteomes" id="UP000283981">
    <property type="component" value="Unassembled WGS sequence"/>
</dbReference>
<dbReference type="EMBL" id="JAJBOM010000003">
    <property type="protein sequence ID" value="MCB5618243.1"/>
    <property type="molecule type" value="Genomic_DNA"/>
</dbReference>
<dbReference type="GeneID" id="57432819"/>
<accession>A0A2N5P0A6</accession>
<dbReference type="Gene3D" id="3.30.360.10">
    <property type="entry name" value="Dihydrodipicolinate Reductase, domain 2"/>
    <property type="match status" value="1"/>
</dbReference>
<dbReference type="GO" id="GO:0000166">
    <property type="term" value="F:nucleotide binding"/>
    <property type="evidence" value="ECO:0007669"/>
    <property type="project" value="InterPro"/>
</dbReference>
<dbReference type="Proteomes" id="UP000283992">
    <property type="component" value="Unassembled WGS sequence"/>
</dbReference>
<comment type="caution">
    <text evidence="13">The sequence shown here is derived from an EMBL/GenBank/DDBJ whole genome shotgun (WGS) entry which is preliminary data.</text>
</comment>
<dbReference type="Proteomes" id="UP001149331">
    <property type="component" value="Unassembled WGS sequence"/>
</dbReference>
<evidence type="ECO:0000313" key="20">
    <source>
        <dbReference type="Proteomes" id="UP000260808"/>
    </source>
</evidence>
<dbReference type="EMBL" id="QRQE01000046">
    <property type="protein sequence ID" value="RHM71579.1"/>
    <property type="molecule type" value="Genomic_DNA"/>
</dbReference>
<dbReference type="Proteomes" id="UP000284472">
    <property type="component" value="Unassembled WGS sequence"/>
</dbReference>
<dbReference type="EMBL" id="JAAIRM010000003">
    <property type="protein sequence ID" value="NSI18376.1"/>
    <property type="molecule type" value="Genomic_DNA"/>
</dbReference>
<dbReference type="EMBL" id="QRWQ01000017">
    <property type="protein sequence ID" value="RGT36543.1"/>
    <property type="molecule type" value="Genomic_DNA"/>
</dbReference>
<dbReference type="EMBL" id="QSSX01000037">
    <property type="protein sequence ID" value="RGM20696.1"/>
    <property type="molecule type" value="Genomic_DNA"/>
</dbReference>
<reference evidence="9" key="3">
    <citation type="submission" date="2020-02" db="EMBL/GenBank/DDBJ databases">
        <authorList>
            <person name="Littmann E."/>
            <person name="Sorbara M."/>
        </authorList>
    </citation>
    <scope>NUCLEOTIDE SEQUENCE</scope>
    <source>
        <strain evidence="11">MSK.11.9</strain>
        <strain evidence="10">MSK.15.32</strain>
        <strain evidence="9">MSK.22.53</strain>
    </source>
</reference>
<protein>
    <submittedName>
        <fullName evidence="13">Gfo/Idh/MocA family oxidoreductase</fullName>
    </submittedName>
</protein>
<dbReference type="Proteomes" id="UP000260808">
    <property type="component" value="Unassembled WGS sequence"/>
</dbReference>
<evidence type="ECO:0000313" key="22">
    <source>
        <dbReference type="Proteomes" id="UP000283981"/>
    </source>
</evidence>
<dbReference type="EMBL" id="QSIR01000010">
    <property type="protein sequence ID" value="RHD06803.1"/>
    <property type="molecule type" value="Genomic_DNA"/>
</dbReference>
<dbReference type="EMBL" id="JAQMLR010000001">
    <property type="protein sequence ID" value="MDB8737398.1"/>
    <property type="molecule type" value="Genomic_DNA"/>
</dbReference>
<evidence type="ECO:0000313" key="26">
    <source>
        <dbReference type="Proteomes" id="UP000285697"/>
    </source>
</evidence>
<evidence type="ECO:0000313" key="23">
    <source>
        <dbReference type="Proteomes" id="UP000283992"/>
    </source>
</evidence>
<reference evidence="6" key="7">
    <citation type="submission" date="2023-01" db="EMBL/GenBank/DDBJ databases">
        <title>Human gut microbiome strain richness.</title>
        <authorList>
            <person name="Chen-Liaw A."/>
        </authorList>
    </citation>
    <scope>NUCLEOTIDE SEQUENCE</scope>
    <source>
        <strain evidence="7">1001217st1_A9_1001217B_191108</strain>
        <strain evidence="6">RTP21484st1_H11_RTP21484_190118</strain>
    </source>
</reference>
<evidence type="ECO:0000313" key="6">
    <source>
        <dbReference type="EMBL" id="MDB8686722.1"/>
    </source>
</evidence>
<reference evidence="9" key="2">
    <citation type="journal article" date="2020" name="Cell Host Microbe">
        <title>Functional and Genomic Variation between Human-Derived Isolates of Lachnospiraceae Reveals Inter- and Intra-Species Diversity.</title>
        <authorList>
            <person name="Sorbara M.T."/>
            <person name="Littmann E.R."/>
            <person name="Fontana E."/>
            <person name="Moody T.U."/>
            <person name="Kohout C.E."/>
            <person name="Gjonbalaj M."/>
            <person name="Eaton V."/>
            <person name="Seok R."/>
            <person name="Leiner I.M."/>
            <person name="Pamer E.G."/>
        </authorList>
    </citation>
    <scope>NUCLEOTIDE SEQUENCE</scope>
    <source>
        <strain evidence="11">MSK.11.9</strain>
        <strain evidence="10">MSK.15.32</strain>
        <strain evidence="9">MSK.22.53</strain>
    </source>
</reference>
<dbReference type="EMBL" id="JAPZEG010000002">
    <property type="protein sequence ID" value="MDE1202436.1"/>
    <property type="molecule type" value="Genomic_DNA"/>
</dbReference>
<reference evidence="4" key="4">
    <citation type="submission" date="2021-10" db="EMBL/GenBank/DDBJ databases">
        <title>Collection of gut derived symbiotic bacterial strains cultured from healthy donors.</title>
        <authorList>
            <person name="Lin H."/>
            <person name="Littmann E."/>
            <person name="Claire K."/>
            <person name="Pamer E."/>
        </authorList>
    </citation>
    <scope>NUCLEOTIDE SEQUENCE</scope>
    <source>
        <strain evidence="4">MSK.23.18</strain>
    </source>
</reference>
<dbReference type="EMBL" id="JAAIRV010000023">
    <property type="protein sequence ID" value="NSI59023.1"/>
    <property type="molecule type" value="Genomic_DNA"/>
</dbReference>
<proteinExistence type="inferred from homology"/>
<evidence type="ECO:0000313" key="11">
    <source>
        <dbReference type="EMBL" id="NSI66229.1"/>
    </source>
</evidence>
<dbReference type="STRING" id="33038.GCA_900067245_03356"/>
<dbReference type="Proteomes" id="UP001297370">
    <property type="component" value="Unassembled WGS sequence"/>
</dbReference>
<dbReference type="EMBL" id="QRLN01000023">
    <property type="protein sequence ID" value="RHJ09255.1"/>
    <property type="molecule type" value="Genomic_DNA"/>
</dbReference>
<evidence type="ECO:0000313" key="12">
    <source>
        <dbReference type="EMBL" id="RGM20696.1"/>
    </source>
</evidence>
<dbReference type="InterPro" id="IPR036291">
    <property type="entry name" value="NAD(P)-bd_dom_sf"/>
</dbReference>
<dbReference type="Proteomes" id="UP001212160">
    <property type="component" value="Unassembled WGS sequence"/>
</dbReference>
<evidence type="ECO:0000313" key="4">
    <source>
        <dbReference type="EMBL" id="MCB5618243.1"/>
    </source>
</evidence>
<dbReference type="Gene3D" id="3.40.50.720">
    <property type="entry name" value="NAD(P)-binding Rossmann-like Domain"/>
    <property type="match status" value="1"/>
</dbReference>
<dbReference type="EMBL" id="JAQMLA010000020">
    <property type="protein sequence ID" value="MDB8686722.1"/>
    <property type="molecule type" value="Genomic_DNA"/>
</dbReference>
<organism evidence="13 27">
    <name type="scientific">Mediterraneibacter gnavus</name>
    <name type="common">Ruminococcus gnavus</name>
    <dbReference type="NCBI Taxonomy" id="33038"/>
    <lineage>
        <taxon>Bacteria</taxon>
        <taxon>Bacillati</taxon>
        <taxon>Bacillota</taxon>
        <taxon>Clostridia</taxon>
        <taxon>Lachnospirales</taxon>
        <taxon>Lachnospiraceae</taxon>
        <taxon>Mediterraneibacter</taxon>
    </lineage>
</organism>
<gene>
    <name evidence="18" type="ORF">DW142_13455</name>
    <name evidence="17" type="ORF">DW243_00165</name>
    <name evidence="16" type="ORF">DW270_05940</name>
    <name evidence="15" type="ORF">DW812_08540</name>
    <name evidence="14" type="ORF">DWX36_14040</name>
    <name evidence="13" type="ORF">DWY88_11540</name>
    <name evidence="19" type="ORF">DWZ50_15315</name>
    <name evidence="12" type="ORF">DXC31_13155</name>
    <name evidence="9" type="ORF">G4958_03170</name>
    <name evidence="11" type="ORF">G4981_13235</name>
    <name evidence="10" type="ORF">G4993_11530</name>
    <name evidence="4" type="ORF">LIQ08_03575</name>
    <name evidence="8" type="ORF">O4N78_02405</name>
    <name evidence="5" type="ORF">OZZ16_07495</name>
    <name evidence="7" type="ORF">PNU63_01085</name>
    <name evidence="6" type="ORF">PNW85_08540</name>
</gene>
<evidence type="ECO:0000313" key="10">
    <source>
        <dbReference type="EMBL" id="NSI59023.1"/>
    </source>
</evidence>
<dbReference type="EMBL" id="QRTJ01000024">
    <property type="protein sequence ID" value="RGQ65604.1"/>
    <property type="molecule type" value="Genomic_DNA"/>
</dbReference>
<evidence type="ECO:0000313" key="9">
    <source>
        <dbReference type="EMBL" id="NSI18376.1"/>
    </source>
</evidence>
<evidence type="ECO:0000313" key="5">
    <source>
        <dbReference type="EMBL" id="MCZ0689762.1"/>
    </source>
</evidence>
<evidence type="ECO:0000313" key="8">
    <source>
        <dbReference type="EMBL" id="MDE1202436.1"/>
    </source>
</evidence>
<dbReference type="InterPro" id="IPR004104">
    <property type="entry name" value="Gfo/Idh/MocA-like_OxRdtase_C"/>
</dbReference>
<dbReference type="Proteomes" id="UP000285610">
    <property type="component" value="Unassembled WGS sequence"/>
</dbReference>
<reference evidence="5" key="5">
    <citation type="submission" date="2022-11" db="EMBL/GenBank/DDBJ databases">
        <title>Temperate bacteriophages infecting mucin-degrading bacterium Ruminococcus gnavus from the human gut.</title>
        <authorList>
            <person name="Buttimer C."/>
        </authorList>
    </citation>
    <scope>NUCLEOTIDE SEQUENCE</scope>
    <source>
        <strain evidence="5">CCUG 52279</strain>
    </source>
</reference>
<evidence type="ECO:0000313" key="7">
    <source>
        <dbReference type="EMBL" id="MDB8737398.1"/>
    </source>
</evidence>
<evidence type="ECO:0000313" key="17">
    <source>
        <dbReference type="EMBL" id="RHG88796.1"/>
    </source>
</evidence>
<evidence type="ECO:0000313" key="13">
    <source>
        <dbReference type="EMBL" id="RGQ65604.1"/>
    </source>
</evidence>
<feature type="domain" description="Gfo/Idh/MocA-like oxidoreductase C-terminal" evidence="3">
    <location>
        <begin position="140"/>
        <end position="383"/>
    </location>
</feature>
<dbReference type="Proteomes" id="UP001076974">
    <property type="component" value="Unassembled WGS sequence"/>
</dbReference>
<sequence length="419" mass="46665">MKQVTAILLGAGQRGAEAYASYALDYPNELKFVAVAEPRADRREEFAKLHDIAPQNAVESDMELLNRPKMADCVLICTQDQMHYEALKLAVEKGYHILCEKPISPVKSELIEIGEIAKNYDKVISICHVLRYSPFFRELKRLLDEGAIGQLVDIQHIESVGYWHMAHSFVRGNWRNKSLSSPMILQKCCHDMDILLWLVGASCTRLTSFGNLMHFKEENAPEDAPAHCLDGCVHRDECPYFAPRFYLEDLEEKGGTFAKVVSLQTDKKSLLDALKDGPYGRCVYHCDNDVVDHQVVNLEFDNGVTASMTMCAFTNKCERIINLMGTKGQIRGNMEENEIIVEDFASGNTTKIKVKVPKGGHSGSDVSMMKDFVELVAGGGTAKSVSAASESIESHLMALAAEDSREHNGVVYEMKGYGK</sequence>
<dbReference type="AlphaFoldDB" id="A0A2N5P0A6"/>
<dbReference type="Pfam" id="PF01408">
    <property type="entry name" value="GFO_IDH_MocA"/>
    <property type="match status" value="1"/>
</dbReference>
<dbReference type="Proteomes" id="UP000286137">
    <property type="component" value="Unassembled WGS sequence"/>
</dbReference>
<evidence type="ECO:0000313" key="24">
    <source>
        <dbReference type="Proteomes" id="UP000284472"/>
    </source>
</evidence>
<dbReference type="Proteomes" id="UP001296580">
    <property type="component" value="Unassembled WGS sequence"/>
</dbReference>
<feature type="domain" description="Gfo/Idh/MocA-like oxidoreductase N-terminal" evidence="2">
    <location>
        <begin position="8"/>
        <end position="126"/>
    </location>
</feature>
<evidence type="ECO:0000313" key="19">
    <source>
        <dbReference type="EMBL" id="RHM71579.1"/>
    </source>
</evidence>
<dbReference type="Proteomes" id="UP000285697">
    <property type="component" value="Unassembled WGS sequence"/>
</dbReference>
<dbReference type="Proteomes" id="UP000283834">
    <property type="component" value="Unassembled WGS sequence"/>
</dbReference>
<evidence type="ECO:0000313" key="27">
    <source>
        <dbReference type="Proteomes" id="UP000286137"/>
    </source>
</evidence>
<dbReference type="RefSeq" id="WP_004844768.1">
    <property type="nucleotide sequence ID" value="NZ_AP031446.1"/>
</dbReference>
<dbReference type="EMBL" id="JAPRBD010000006">
    <property type="protein sequence ID" value="MCZ0689762.1"/>
    <property type="molecule type" value="Genomic_DNA"/>
</dbReference>
<dbReference type="EMBL" id="QRIS01000001">
    <property type="protein sequence ID" value="RHG88796.1"/>
    <property type="molecule type" value="Genomic_DNA"/>
</dbReference>
<dbReference type="Pfam" id="PF02894">
    <property type="entry name" value="GFO_IDH_MocA_C"/>
    <property type="match status" value="1"/>
</dbReference>
<dbReference type="EMBL" id="QRIA01000006">
    <property type="protein sequence ID" value="RHG20486.1"/>
    <property type="molecule type" value="Genomic_DNA"/>
</dbReference>
<comment type="similarity">
    <text evidence="1">Belongs to the Gfo/Idh/MocA family.</text>
</comment>
<evidence type="ECO:0000256" key="1">
    <source>
        <dbReference type="ARBA" id="ARBA00010928"/>
    </source>
</evidence>
<reference evidence="20 21" key="1">
    <citation type="submission" date="2018-08" db="EMBL/GenBank/DDBJ databases">
        <title>A genome reference for cultivated species of the human gut microbiota.</title>
        <authorList>
            <person name="Zou Y."/>
            <person name="Xue W."/>
            <person name="Luo G."/>
        </authorList>
    </citation>
    <scope>NUCLEOTIDE SEQUENCE [LARGE SCALE GENOMIC DNA]</scope>
    <source>
        <strain evidence="14 21">AF19-16AC</strain>
        <strain evidence="13 27">AF27-4BH</strain>
        <strain evidence="19 25">AF33-12</strain>
        <strain evidence="18 23">AM12-54</strain>
        <strain evidence="17 22">AM21-18</strain>
        <strain evidence="16 26">AM22-7AC</strain>
        <strain evidence="15 24">AM32-6</strain>
        <strain evidence="12 20">TF01-20-2</strain>
    </source>
</reference>
<dbReference type="Proteomes" id="UP001296643">
    <property type="component" value="Unassembled WGS sequence"/>
</dbReference>
<reference evidence="8" key="6">
    <citation type="submission" date="2022-12" db="EMBL/GenBank/DDBJ databases">
        <title>Genome of R. gnavus strain RSHDN_120.</title>
        <authorList>
            <person name="Abdugheni R."/>
        </authorList>
    </citation>
    <scope>NUCLEOTIDE SEQUENCE</scope>
    <source>
        <strain evidence="8">RSHDN_120</strain>
    </source>
</reference>
<dbReference type="SUPFAM" id="SSF55347">
    <property type="entry name" value="Glyceraldehyde-3-phosphate dehydrogenase-like, C-terminal domain"/>
    <property type="match status" value="1"/>
</dbReference>
<dbReference type="EMBL" id="JAAIRY010000028">
    <property type="protein sequence ID" value="NSI66229.1"/>
    <property type="molecule type" value="Genomic_DNA"/>
</dbReference>
<evidence type="ECO:0000313" key="14">
    <source>
        <dbReference type="EMBL" id="RGT36543.1"/>
    </source>
</evidence>
<dbReference type="InterPro" id="IPR000683">
    <property type="entry name" value="Gfo/Idh/MocA-like_OxRdtase_N"/>
</dbReference>
<evidence type="ECO:0000313" key="25">
    <source>
        <dbReference type="Proteomes" id="UP000285610"/>
    </source>
</evidence>
<evidence type="ECO:0000259" key="2">
    <source>
        <dbReference type="Pfam" id="PF01408"/>
    </source>
</evidence>
<evidence type="ECO:0000313" key="21">
    <source>
        <dbReference type="Proteomes" id="UP000283834"/>
    </source>
</evidence>
<name>A0A2N5P0A6_MEDGN</name>
<evidence type="ECO:0000313" key="16">
    <source>
        <dbReference type="EMBL" id="RHG20486.1"/>
    </source>
</evidence>